<accession>A0A061ALI6</accession>
<proteinExistence type="predicted"/>
<evidence type="ECO:0000313" key="2">
    <source>
        <dbReference type="EMBL" id="CDR35593.1"/>
    </source>
</evidence>
<feature type="compositionally biased region" description="Low complexity" evidence="1">
    <location>
        <begin position="262"/>
        <end position="286"/>
    </location>
</feature>
<name>A0A061ALI6_RHOTO</name>
<evidence type="ECO:0000256" key="1">
    <source>
        <dbReference type="SAM" id="MobiDB-lite"/>
    </source>
</evidence>
<reference evidence="2" key="1">
    <citation type="journal article" date="2014" name="Genome Announc.">
        <title>Draft genome sequence of Rhodosporidium toruloides CECT1137, an oleaginous yeast of biotechnological interest.</title>
        <authorList>
            <person name="Morin N."/>
            <person name="Calcas X."/>
            <person name="Devillers H."/>
            <person name="Durrens P."/>
            <person name="Sherman D.J."/>
            <person name="Nicaud J.-M."/>
            <person name="Neuveglise C."/>
        </authorList>
    </citation>
    <scope>NUCLEOTIDE SEQUENCE</scope>
    <source>
        <strain evidence="2">CECT1137</strain>
    </source>
</reference>
<gene>
    <name evidence="2" type="ORF">RHTO0S_01e02806g</name>
</gene>
<sequence length="554" mass="62897">MLPEQLLPLKNVTVAPVDPLTDLTTLPEAHLAVLSLRADLDILLRQRAYHASLVKVVEESNGEDLRAFLSTPLPRPLPDSLASLALHQLLYMQFHPDCDSDDLANLAYRIFLAKLDAEMASLRFDFALRKYTMTWDGGEREDEGEMVLRLEKSGVKVLEGEEELFVLEPERVLSFYVEECKESEAPETPTILVLRLSQVDLGSYISIHDLEVRLFLDTADLDGEAGERLTKTLVSWAAAEKAELPVENEVDIEPRIDLEAVPAAPSTAPSPSLDLSAQDSPATPATSLPPPSPVINEGSAKRPRKRVKRSVEDEKRDPVEQPWQYLGERSVHVTWHPGLYTRQFALLRAIAPRVVEDLPDPPSFTTEELALLSLATDPKTLPKLPFPPESVPQRYRHKWEERLALERIYQERERINVDQTRLVLLTSDFPSLRLYAQVLSKVVKARDMLTKAYDKVLQARLYPRLKDKTTYDPIERIVVLVERLRDDVHYRNTLFSTSNVALVTVSPLSDADIGTGPARRYEAELKLIVEYEKEALKIAREKVEGRRVTMWRRQ</sequence>
<dbReference type="OrthoDB" id="2523494at2759"/>
<protein>
    <submittedName>
        <fullName evidence="2">RHTO0S01e02806g1_1</fullName>
    </submittedName>
</protein>
<feature type="region of interest" description="Disordered" evidence="1">
    <location>
        <begin position="262"/>
        <end position="319"/>
    </location>
</feature>
<dbReference type="EMBL" id="LK052936">
    <property type="protein sequence ID" value="CDR35593.1"/>
    <property type="molecule type" value="Genomic_DNA"/>
</dbReference>
<dbReference type="AlphaFoldDB" id="A0A061ALI6"/>
<feature type="compositionally biased region" description="Basic and acidic residues" evidence="1">
    <location>
        <begin position="309"/>
        <end position="319"/>
    </location>
</feature>
<organism evidence="2">
    <name type="scientific">Rhodotorula toruloides</name>
    <name type="common">Yeast</name>
    <name type="synonym">Rhodosporidium toruloides</name>
    <dbReference type="NCBI Taxonomy" id="5286"/>
    <lineage>
        <taxon>Eukaryota</taxon>
        <taxon>Fungi</taxon>
        <taxon>Dikarya</taxon>
        <taxon>Basidiomycota</taxon>
        <taxon>Pucciniomycotina</taxon>
        <taxon>Microbotryomycetes</taxon>
        <taxon>Sporidiobolales</taxon>
        <taxon>Sporidiobolaceae</taxon>
        <taxon>Rhodotorula</taxon>
    </lineage>
</organism>